<organism evidence="2 3">
    <name type="scientific">Saguinus oedipus</name>
    <name type="common">Cotton-top tamarin</name>
    <name type="synonym">Oedipomidas oedipus</name>
    <dbReference type="NCBI Taxonomy" id="9490"/>
    <lineage>
        <taxon>Eukaryota</taxon>
        <taxon>Metazoa</taxon>
        <taxon>Chordata</taxon>
        <taxon>Craniata</taxon>
        <taxon>Vertebrata</taxon>
        <taxon>Euteleostomi</taxon>
        <taxon>Mammalia</taxon>
        <taxon>Eutheria</taxon>
        <taxon>Euarchontoglires</taxon>
        <taxon>Primates</taxon>
        <taxon>Haplorrhini</taxon>
        <taxon>Platyrrhini</taxon>
        <taxon>Cebidae</taxon>
        <taxon>Callitrichinae</taxon>
        <taxon>Saguinus</taxon>
    </lineage>
</organism>
<accession>A0ABQ9U6B2</accession>
<proteinExistence type="predicted"/>
<feature type="non-terminal residue" evidence="2">
    <location>
        <position position="56"/>
    </location>
</feature>
<comment type="caution">
    <text evidence="2">The sequence shown here is derived from an EMBL/GenBank/DDBJ whole genome shotgun (WGS) entry which is preliminary data.</text>
</comment>
<name>A0ABQ9U6B2_SAGOE</name>
<dbReference type="Proteomes" id="UP001266305">
    <property type="component" value="Unassembled WGS sequence"/>
</dbReference>
<evidence type="ECO:0000313" key="3">
    <source>
        <dbReference type="Proteomes" id="UP001266305"/>
    </source>
</evidence>
<protein>
    <submittedName>
        <fullName evidence="2">Uncharacterized protein</fullName>
    </submittedName>
</protein>
<reference evidence="2 3" key="1">
    <citation type="submission" date="2023-05" db="EMBL/GenBank/DDBJ databases">
        <title>B98-5 Cell Line De Novo Hybrid Assembly: An Optical Mapping Approach.</title>
        <authorList>
            <person name="Kananen K."/>
            <person name="Auerbach J.A."/>
            <person name="Kautto E."/>
            <person name="Blachly J.S."/>
        </authorList>
    </citation>
    <scope>NUCLEOTIDE SEQUENCE [LARGE SCALE GENOMIC DNA]</scope>
    <source>
        <strain evidence="2">B95-8</strain>
        <tissue evidence="2">Cell line</tissue>
    </source>
</reference>
<sequence length="56" mass="6335">DSRGHYGEREKESALQNRGLSRRTDRELGLDCVLSQHRTQKSSLPALVLAKEGKTR</sequence>
<evidence type="ECO:0000256" key="1">
    <source>
        <dbReference type="SAM" id="MobiDB-lite"/>
    </source>
</evidence>
<feature type="region of interest" description="Disordered" evidence="1">
    <location>
        <begin position="1"/>
        <end position="23"/>
    </location>
</feature>
<evidence type="ECO:0000313" key="2">
    <source>
        <dbReference type="EMBL" id="KAK2092591.1"/>
    </source>
</evidence>
<gene>
    <name evidence="2" type="ORF">P7K49_029119</name>
</gene>
<feature type="non-terminal residue" evidence="2">
    <location>
        <position position="1"/>
    </location>
</feature>
<keyword evidence="3" id="KW-1185">Reference proteome</keyword>
<dbReference type="EMBL" id="JASSZA010000015">
    <property type="protein sequence ID" value="KAK2092591.1"/>
    <property type="molecule type" value="Genomic_DNA"/>
</dbReference>
<feature type="compositionally biased region" description="Basic and acidic residues" evidence="1">
    <location>
        <begin position="1"/>
        <end position="13"/>
    </location>
</feature>